<dbReference type="Pfam" id="PF12697">
    <property type="entry name" value="Abhydrolase_6"/>
    <property type="match status" value="1"/>
</dbReference>
<reference evidence="2 3" key="1">
    <citation type="journal article" date="2014" name="BMC Genomics">
        <title>Genome sequencing of four Aureobasidium pullulans varieties: biotechnological potential, stress tolerance, and description of new species.</title>
        <authorList>
            <person name="Gostin Ar C."/>
            <person name="Ohm R.A."/>
            <person name="Kogej T."/>
            <person name="Sonjak S."/>
            <person name="Turk M."/>
            <person name="Zajc J."/>
            <person name="Zalar P."/>
            <person name="Grube M."/>
            <person name="Sun H."/>
            <person name="Han J."/>
            <person name="Sharma A."/>
            <person name="Chiniquy J."/>
            <person name="Ngan C.Y."/>
            <person name="Lipzen A."/>
            <person name="Barry K."/>
            <person name="Grigoriev I.V."/>
            <person name="Gunde-Cimerman N."/>
        </authorList>
    </citation>
    <scope>NUCLEOTIDE SEQUENCE [LARGE SCALE GENOMIC DNA]</scope>
    <source>
        <strain evidence="2 3">CBS 147.97</strain>
    </source>
</reference>
<evidence type="ECO:0000313" key="3">
    <source>
        <dbReference type="Proteomes" id="UP000027730"/>
    </source>
</evidence>
<organism evidence="2 3">
    <name type="scientific">Aureobasidium namibiae CBS 147.97</name>
    <dbReference type="NCBI Taxonomy" id="1043004"/>
    <lineage>
        <taxon>Eukaryota</taxon>
        <taxon>Fungi</taxon>
        <taxon>Dikarya</taxon>
        <taxon>Ascomycota</taxon>
        <taxon>Pezizomycotina</taxon>
        <taxon>Dothideomycetes</taxon>
        <taxon>Dothideomycetidae</taxon>
        <taxon>Dothideales</taxon>
        <taxon>Saccotheciaceae</taxon>
        <taxon>Aureobasidium</taxon>
    </lineage>
</organism>
<dbReference type="GeneID" id="25415214"/>
<keyword evidence="3" id="KW-1185">Reference proteome</keyword>
<protein>
    <recommendedName>
        <fullName evidence="1">AB hydrolase-1 domain-containing protein</fullName>
    </recommendedName>
</protein>
<evidence type="ECO:0000259" key="1">
    <source>
        <dbReference type="Pfam" id="PF12697"/>
    </source>
</evidence>
<feature type="domain" description="AB hydrolase-1" evidence="1">
    <location>
        <begin position="44"/>
        <end position="308"/>
    </location>
</feature>
<dbReference type="PANTHER" id="PTHR43329">
    <property type="entry name" value="EPOXIDE HYDROLASE"/>
    <property type="match status" value="1"/>
</dbReference>
<dbReference type="RefSeq" id="XP_013427226.1">
    <property type="nucleotide sequence ID" value="XM_013571772.1"/>
</dbReference>
<name>A0A074XDX1_9PEZI</name>
<dbReference type="EMBL" id="KL584710">
    <property type="protein sequence ID" value="KEQ72821.1"/>
    <property type="molecule type" value="Genomic_DNA"/>
</dbReference>
<dbReference type="InterPro" id="IPR029058">
    <property type="entry name" value="AB_hydrolase_fold"/>
</dbReference>
<sequence length="321" mass="35790">MTSNAPETRGTINLTNSTIQLPTKTTSHLSYTFSPGTPTTKTLVVFLNGLILPKSSWKPTIIATQTKCFENNIPQPHLLSYDRYGQGDSDAHPDDTHDTGSVVNDLHTFLTTFCEQELRSALSAFRMVLVCNSIGCAIARLYCASHPSTNISGLIFLDSMMAHVDLVSLWPDVDAPGFDKSTLSEGTTIEEIRNVRQQYEQRFHVSAPNSENLDRSDLAQLLPQAGSPKLQGNPFLIIVRHDAETFAEENEKSFNVRKELVTDYVQPVWDEYNKQLSLLTSAERSKGPIVAKGCGHFIQRDDPQFVAREICEMLQKLEGKE</sequence>
<proteinExistence type="predicted"/>
<dbReference type="HOGENOM" id="CLU_044619_0_0_1"/>
<evidence type="ECO:0000313" key="2">
    <source>
        <dbReference type="EMBL" id="KEQ72821.1"/>
    </source>
</evidence>
<accession>A0A074XDX1</accession>
<dbReference type="InterPro" id="IPR000073">
    <property type="entry name" value="AB_hydrolase_1"/>
</dbReference>
<dbReference type="Proteomes" id="UP000027730">
    <property type="component" value="Unassembled WGS sequence"/>
</dbReference>
<gene>
    <name evidence="2" type="ORF">M436DRAFT_72996</name>
</gene>
<dbReference type="AlphaFoldDB" id="A0A074XDX1"/>
<dbReference type="Gene3D" id="3.40.50.1820">
    <property type="entry name" value="alpha/beta hydrolase"/>
    <property type="match status" value="1"/>
</dbReference>
<dbReference type="SUPFAM" id="SSF53474">
    <property type="entry name" value="alpha/beta-Hydrolases"/>
    <property type="match status" value="1"/>
</dbReference>
<dbReference type="OrthoDB" id="3466836at2759"/>